<name>A0AAV8UV56_9RHOD</name>
<sequence length="130" mass="14481">MGFAFALWVSNPRRHDGGTKLVRRKSAGLPRRARSLYMTTTSTTTTTVHFEPSGSDVTVSPGESLFDVAARLGELAEKPEGYCRDGGCFRCEMEVNGDLQRICQYKIPETSTYLDVLRIDTDDVWGENVI</sequence>
<proteinExistence type="predicted"/>
<reference evidence="1 2" key="1">
    <citation type="journal article" date="2023" name="Nat. Commun.">
        <title>Origin of minicircular mitochondrial genomes in red algae.</title>
        <authorList>
            <person name="Lee Y."/>
            <person name="Cho C.H."/>
            <person name="Lee Y.M."/>
            <person name="Park S.I."/>
            <person name="Yang J.H."/>
            <person name="West J.A."/>
            <person name="Bhattacharya D."/>
            <person name="Yoon H.S."/>
        </authorList>
    </citation>
    <scope>NUCLEOTIDE SEQUENCE [LARGE SCALE GENOMIC DNA]</scope>
    <source>
        <strain evidence="1 2">CCMP1338</strain>
        <tissue evidence="1">Whole cell</tissue>
    </source>
</reference>
<dbReference type="InterPro" id="IPR036010">
    <property type="entry name" value="2Fe-2S_ferredoxin-like_sf"/>
</dbReference>
<dbReference type="InterPro" id="IPR012675">
    <property type="entry name" value="Beta-grasp_dom_sf"/>
</dbReference>
<protein>
    <recommendedName>
        <fullName evidence="3">2Fe-2S ferredoxin-type domain-containing protein</fullName>
    </recommendedName>
</protein>
<dbReference type="GO" id="GO:0051536">
    <property type="term" value="F:iron-sulfur cluster binding"/>
    <property type="evidence" value="ECO:0007669"/>
    <property type="project" value="InterPro"/>
</dbReference>
<dbReference type="AlphaFoldDB" id="A0AAV8UV56"/>
<gene>
    <name evidence="1" type="ORF">NDN08_002946</name>
</gene>
<evidence type="ECO:0000313" key="1">
    <source>
        <dbReference type="EMBL" id="KAJ8906453.1"/>
    </source>
</evidence>
<dbReference type="Gene3D" id="3.10.20.30">
    <property type="match status" value="1"/>
</dbReference>
<evidence type="ECO:0000313" key="2">
    <source>
        <dbReference type="Proteomes" id="UP001157974"/>
    </source>
</evidence>
<dbReference type="SUPFAM" id="SSF54292">
    <property type="entry name" value="2Fe-2S ferredoxin-like"/>
    <property type="match status" value="1"/>
</dbReference>
<accession>A0AAV8UV56</accession>
<keyword evidence="2" id="KW-1185">Reference proteome</keyword>
<comment type="caution">
    <text evidence="1">The sequence shown here is derived from an EMBL/GenBank/DDBJ whole genome shotgun (WGS) entry which is preliminary data.</text>
</comment>
<evidence type="ECO:0008006" key="3">
    <source>
        <dbReference type="Google" id="ProtNLM"/>
    </source>
</evidence>
<organism evidence="1 2">
    <name type="scientific">Rhodosorus marinus</name>
    <dbReference type="NCBI Taxonomy" id="101924"/>
    <lineage>
        <taxon>Eukaryota</taxon>
        <taxon>Rhodophyta</taxon>
        <taxon>Stylonematophyceae</taxon>
        <taxon>Stylonematales</taxon>
        <taxon>Stylonemataceae</taxon>
        <taxon>Rhodosorus</taxon>
    </lineage>
</organism>
<dbReference type="Proteomes" id="UP001157974">
    <property type="component" value="Unassembled WGS sequence"/>
</dbReference>
<dbReference type="EMBL" id="JAMWBK010000003">
    <property type="protein sequence ID" value="KAJ8906453.1"/>
    <property type="molecule type" value="Genomic_DNA"/>
</dbReference>